<protein>
    <submittedName>
        <fullName evidence="1">Uncharacterized protein</fullName>
    </submittedName>
</protein>
<dbReference type="OMA" id="ELHYPKE"/>
<dbReference type="EMBL" id="KN275958">
    <property type="protein sequence ID" value="KGM92432.1"/>
    <property type="molecule type" value="Genomic_DNA"/>
</dbReference>
<gene>
    <name evidence="1" type="ORF">PADG_11248</name>
</gene>
<dbReference type="VEuPathDB" id="FungiDB:PADG_11248"/>
<evidence type="ECO:0000313" key="1">
    <source>
        <dbReference type="EMBL" id="KGM92432.1"/>
    </source>
</evidence>
<sequence>MTPVASAWWVHLEVGRVNLTITGVVASPSSSKDWDAGDDERVLKRSDWPLPPAIDDRQRAVITLEVVQPERLPECFSGNLRETWVELVLERARDNDGNSSNYIAQKEEQILAPKCAPA</sequence>
<dbReference type="AlphaFoldDB" id="A0A0A0HUZ1"/>
<dbReference type="RefSeq" id="XP_010757812.1">
    <property type="nucleotide sequence ID" value="XM_010759510.1"/>
</dbReference>
<accession>A0A0A0HUZ1</accession>
<dbReference type="InParanoid" id="A0A0A0HUZ1"/>
<dbReference type="KEGG" id="pbn:PADG_11248"/>
<organism evidence="1 2">
    <name type="scientific">Paracoccidioides brasiliensis (strain Pb18)</name>
    <dbReference type="NCBI Taxonomy" id="502780"/>
    <lineage>
        <taxon>Eukaryota</taxon>
        <taxon>Fungi</taxon>
        <taxon>Dikarya</taxon>
        <taxon>Ascomycota</taxon>
        <taxon>Pezizomycotina</taxon>
        <taxon>Eurotiomycetes</taxon>
        <taxon>Eurotiomycetidae</taxon>
        <taxon>Onygenales</taxon>
        <taxon>Ajellomycetaceae</taxon>
        <taxon>Paracoccidioides</taxon>
    </lineage>
</organism>
<proteinExistence type="predicted"/>
<dbReference type="GeneID" id="22587145"/>
<dbReference type="Proteomes" id="UP000001628">
    <property type="component" value="Unassembled WGS sequence"/>
</dbReference>
<dbReference type="HOGENOM" id="CLU_2073868_0_0_1"/>
<dbReference type="OrthoDB" id="10441888at2759"/>
<reference evidence="1 2" key="1">
    <citation type="journal article" date="2011" name="PLoS Genet.">
        <title>Comparative genomic analysis of human fungal pathogens causing paracoccidioidomycosis.</title>
        <authorList>
            <person name="Desjardins C.A."/>
            <person name="Champion M.D."/>
            <person name="Holder J.W."/>
            <person name="Muszewska A."/>
            <person name="Goldberg J."/>
            <person name="Bailao A.M."/>
            <person name="Brigido M.M."/>
            <person name="Ferreira M.E."/>
            <person name="Garcia A.M."/>
            <person name="Grynberg M."/>
            <person name="Gujja S."/>
            <person name="Heiman D.I."/>
            <person name="Henn M.R."/>
            <person name="Kodira C.D."/>
            <person name="Leon-Narvaez H."/>
            <person name="Longo L.V."/>
            <person name="Ma L.J."/>
            <person name="Malavazi I."/>
            <person name="Matsuo A.L."/>
            <person name="Morais F.V."/>
            <person name="Pereira M."/>
            <person name="Rodriguez-Brito S."/>
            <person name="Sakthikumar S."/>
            <person name="Salem-Izacc S.M."/>
            <person name="Sykes S.M."/>
            <person name="Teixeira M.M."/>
            <person name="Vallejo M.C."/>
            <person name="Walter M.E."/>
            <person name="Yandava C."/>
            <person name="Young S."/>
            <person name="Zeng Q."/>
            <person name="Zucker J."/>
            <person name="Felipe M.S."/>
            <person name="Goldman G.H."/>
            <person name="Haas B.J."/>
            <person name="McEwen J.G."/>
            <person name="Nino-Vega G."/>
            <person name="Puccia R."/>
            <person name="San-Blas G."/>
            <person name="Soares C.M."/>
            <person name="Birren B.W."/>
            <person name="Cuomo C.A."/>
        </authorList>
    </citation>
    <scope>NUCLEOTIDE SEQUENCE [LARGE SCALE GENOMIC DNA]</scope>
    <source>
        <strain evidence="1 2">Pb18</strain>
    </source>
</reference>
<evidence type="ECO:0000313" key="2">
    <source>
        <dbReference type="Proteomes" id="UP000001628"/>
    </source>
</evidence>
<name>A0A0A0HUZ1_PARBD</name>
<keyword evidence="2" id="KW-1185">Reference proteome</keyword>